<proteinExistence type="predicted"/>
<dbReference type="RefSeq" id="WP_066072177.1">
    <property type="nucleotide sequence ID" value="NZ_FRBG01000011.1"/>
</dbReference>
<dbReference type="EMBL" id="LSFY01000001">
    <property type="protein sequence ID" value="KXZ40771.1"/>
    <property type="molecule type" value="Genomic_DNA"/>
</dbReference>
<dbReference type="GO" id="GO:0004674">
    <property type="term" value="F:protein serine/threonine kinase activity"/>
    <property type="evidence" value="ECO:0007669"/>
    <property type="project" value="UniProtKB-KW"/>
</dbReference>
<evidence type="ECO:0000313" key="4">
    <source>
        <dbReference type="EMBL" id="SHL08157.1"/>
    </source>
</evidence>
<dbReference type="STRING" id="1121328.JWYL7_1846"/>
<dbReference type="EMBL" id="FRBG01000011">
    <property type="protein sequence ID" value="SHL08157.1"/>
    <property type="molecule type" value="Genomic_DNA"/>
</dbReference>
<keyword evidence="3" id="KW-0808">Transferase</keyword>
<sequence>MLLSTEDLQGDCLDVITLTSPSKSSYVGVARLTVSAIACRMGFDIEQIEDIKVAVAEACTNVIKHSHSIDFEIKFKIYKDKLEINVTDKGKGYNILSVKDTNIEEMKESGLGIFIIQTLMDEVYIDSKIGDGTSVKMIKYLGVDF</sequence>
<dbReference type="InterPro" id="IPR036890">
    <property type="entry name" value="HATPase_C_sf"/>
</dbReference>
<keyword evidence="6" id="KW-1185">Reference proteome</keyword>
<comment type="caution">
    <text evidence="3">The sequence shown here is derived from an EMBL/GenBank/DDBJ whole genome shotgun (WGS) entry which is preliminary data.</text>
</comment>
<evidence type="ECO:0000313" key="3">
    <source>
        <dbReference type="EMBL" id="KXZ40771.1"/>
    </source>
</evidence>
<reference evidence="3 5" key="1">
    <citation type="submission" date="2016-02" db="EMBL/GenBank/DDBJ databases">
        <title>Draft genome sequence for Clostridium paradoxum JW-YL-7.</title>
        <authorList>
            <person name="Utturkar S.M."/>
            <person name="Lancaster A."/>
            <person name="Poole F.L."/>
            <person name="Adams M.W."/>
            <person name="Brown S.D."/>
        </authorList>
    </citation>
    <scope>NUCLEOTIDE SEQUENCE [LARGE SCALE GENOMIC DNA]</scope>
    <source>
        <strain evidence="3 5">JW-YL-7</strain>
    </source>
</reference>
<organism evidence="3 5">
    <name type="scientific">Alkalithermobacter thermoalcaliphilus JW-YL-7 = DSM 7308</name>
    <dbReference type="NCBI Taxonomy" id="1121328"/>
    <lineage>
        <taxon>Bacteria</taxon>
        <taxon>Bacillati</taxon>
        <taxon>Bacillota</taxon>
        <taxon>Clostridia</taxon>
        <taxon>Peptostreptococcales</taxon>
        <taxon>Tepidibacteraceae</taxon>
        <taxon>Alkalithermobacter</taxon>
    </lineage>
</organism>
<evidence type="ECO:0000313" key="5">
    <source>
        <dbReference type="Proteomes" id="UP000092605"/>
    </source>
</evidence>
<dbReference type="PATRIC" id="fig|1121328.3.peg.1858"/>
<dbReference type="OrthoDB" id="9798941at2"/>
<accession>A0A150FT16</accession>
<dbReference type="Pfam" id="PF13581">
    <property type="entry name" value="HATPase_c_2"/>
    <property type="match status" value="1"/>
</dbReference>
<feature type="domain" description="Histidine kinase/HSP90-like ATPase" evidence="2">
    <location>
        <begin position="22"/>
        <end position="139"/>
    </location>
</feature>
<dbReference type="PANTHER" id="PTHR35526:SF3">
    <property type="entry name" value="ANTI-SIGMA-F FACTOR RSBW"/>
    <property type="match status" value="1"/>
</dbReference>
<dbReference type="Proteomes" id="UP000092605">
    <property type="component" value="Unassembled WGS sequence"/>
</dbReference>
<dbReference type="AlphaFoldDB" id="A0A150FT16"/>
<evidence type="ECO:0000313" key="6">
    <source>
        <dbReference type="Proteomes" id="UP000323392"/>
    </source>
</evidence>
<dbReference type="CDD" id="cd16936">
    <property type="entry name" value="HATPase_RsbW-like"/>
    <property type="match status" value="1"/>
</dbReference>
<evidence type="ECO:0000259" key="2">
    <source>
        <dbReference type="Pfam" id="PF13581"/>
    </source>
</evidence>
<dbReference type="SUPFAM" id="SSF55874">
    <property type="entry name" value="ATPase domain of HSP90 chaperone/DNA topoisomerase II/histidine kinase"/>
    <property type="match status" value="1"/>
</dbReference>
<dbReference type="InterPro" id="IPR003594">
    <property type="entry name" value="HATPase_dom"/>
</dbReference>
<name>A0A150FT16_CLOPD</name>
<keyword evidence="3" id="KW-0418">Kinase</keyword>
<gene>
    <name evidence="3" type="ORF">JWYL7_1846</name>
    <name evidence="4" type="ORF">SAMN05661008_01413</name>
</gene>
<keyword evidence="1 3" id="KW-0723">Serine/threonine-protein kinase</keyword>
<evidence type="ECO:0000256" key="1">
    <source>
        <dbReference type="ARBA" id="ARBA00022527"/>
    </source>
</evidence>
<dbReference type="Gene3D" id="3.30.565.10">
    <property type="entry name" value="Histidine kinase-like ATPase, C-terminal domain"/>
    <property type="match status" value="1"/>
</dbReference>
<protein>
    <submittedName>
        <fullName evidence="3">Putative anti-sigma regulatory factor, serine/threonine protein kinase</fullName>
    </submittedName>
    <submittedName>
        <fullName evidence="4">Serine/threonine-protein kinase RsbW</fullName>
    </submittedName>
</protein>
<dbReference type="InterPro" id="IPR050267">
    <property type="entry name" value="Anti-sigma-factor_SerPK"/>
</dbReference>
<reference evidence="4 6" key="2">
    <citation type="submission" date="2016-11" db="EMBL/GenBank/DDBJ databases">
        <authorList>
            <person name="Varghese N."/>
            <person name="Submissions S."/>
        </authorList>
    </citation>
    <scope>NUCLEOTIDE SEQUENCE [LARGE SCALE GENOMIC DNA]</scope>
    <source>
        <strain evidence="4 6">DSM 7308</strain>
    </source>
</reference>
<dbReference type="Proteomes" id="UP000323392">
    <property type="component" value="Unassembled WGS sequence"/>
</dbReference>
<dbReference type="PANTHER" id="PTHR35526">
    <property type="entry name" value="ANTI-SIGMA-F FACTOR RSBW-RELATED"/>
    <property type="match status" value="1"/>
</dbReference>